<proteinExistence type="predicted"/>
<organism evidence="1 2">
    <name type="scientific">Aegilops tauschii subsp. strangulata</name>
    <name type="common">Goatgrass</name>
    <dbReference type="NCBI Taxonomy" id="200361"/>
    <lineage>
        <taxon>Eukaryota</taxon>
        <taxon>Viridiplantae</taxon>
        <taxon>Streptophyta</taxon>
        <taxon>Embryophyta</taxon>
        <taxon>Tracheophyta</taxon>
        <taxon>Spermatophyta</taxon>
        <taxon>Magnoliopsida</taxon>
        <taxon>Liliopsida</taxon>
        <taxon>Poales</taxon>
        <taxon>Poaceae</taxon>
        <taxon>BOP clade</taxon>
        <taxon>Pooideae</taxon>
        <taxon>Triticodae</taxon>
        <taxon>Triticeae</taxon>
        <taxon>Triticinae</taxon>
        <taxon>Aegilops</taxon>
    </lineage>
</organism>
<dbReference type="STRING" id="200361.A0A453PHN5"/>
<name>A0A453PHN5_AEGTS</name>
<reference evidence="1" key="5">
    <citation type="journal article" date="2021" name="G3 (Bethesda)">
        <title>Aegilops tauschii genome assembly Aet v5.0 features greater sequence contiguity and improved annotation.</title>
        <authorList>
            <person name="Wang L."/>
            <person name="Zhu T."/>
            <person name="Rodriguez J.C."/>
            <person name="Deal K.R."/>
            <person name="Dubcovsky J."/>
            <person name="McGuire P.E."/>
            <person name="Lux T."/>
            <person name="Spannagl M."/>
            <person name="Mayer K.F.X."/>
            <person name="Baldrich P."/>
            <person name="Meyers B.C."/>
            <person name="Huo N."/>
            <person name="Gu Y.Q."/>
            <person name="Zhou H."/>
            <person name="Devos K.M."/>
            <person name="Bennetzen J.L."/>
            <person name="Unver T."/>
            <person name="Budak H."/>
            <person name="Gulick P.J."/>
            <person name="Galiba G."/>
            <person name="Kalapos B."/>
            <person name="Nelson D.R."/>
            <person name="Li P."/>
            <person name="You F.M."/>
            <person name="Luo M.C."/>
            <person name="Dvorak J."/>
        </authorList>
    </citation>
    <scope>NUCLEOTIDE SEQUENCE [LARGE SCALE GENOMIC DNA]</scope>
    <source>
        <strain evidence="1">cv. AL8/78</strain>
    </source>
</reference>
<sequence>DIANLKFLLLCFQRMSGLTINFDKSEVMVLGYPPLEAQGIADRLNCRLGSFPTTYLGIPISDSRLTVADLRPSVTRMQHRVEPWKGRWLSKAARVILINSSMASLLWFLMRFYRLHETLHQEVAKYQSRFYWAGEGDKQKYHMVSWPDICKPKDQGGLGILSSRRMNIALLTRWLWRIANGEGGLLLTIIQNKYLRGQPLAFCQRTGGSQFWQTVIQLLPVLRIGTSISVGSGSSTLFWFDRWLGDSPLAARFPGLFSIAADPRISVEA</sequence>
<reference evidence="1" key="4">
    <citation type="submission" date="2019-03" db="UniProtKB">
        <authorList>
            <consortium name="EnsemblPlants"/>
        </authorList>
    </citation>
    <scope>IDENTIFICATION</scope>
</reference>
<dbReference type="PANTHER" id="PTHR33116">
    <property type="entry name" value="REVERSE TRANSCRIPTASE ZINC-BINDING DOMAIN-CONTAINING PROTEIN-RELATED-RELATED"/>
    <property type="match status" value="1"/>
</dbReference>
<evidence type="ECO:0000313" key="1">
    <source>
        <dbReference type="EnsemblPlants" id="AET6Gv20735700.1"/>
    </source>
</evidence>
<dbReference type="AlphaFoldDB" id="A0A453PHN5"/>
<dbReference type="EnsemblPlants" id="AET6Gv20735700.1">
    <property type="protein sequence ID" value="AET6Gv20735700.1"/>
    <property type="gene ID" value="AET6Gv20735700"/>
</dbReference>
<reference evidence="2" key="1">
    <citation type="journal article" date="2014" name="Science">
        <title>Ancient hybridizations among the ancestral genomes of bread wheat.</title>
        <authorList>
            <consortium name="International Wheat Genome Sequencing Consortium,"/>
            <person name="Marcussen T."/>
            <person name="Sandve S.R."/>
            <person name="Heier L."/>
            <person name="Spannagl M."/>
            <person name="Pfeifer M."/>
            <person name="Jakobsen K.S."/>
            <person name="Wulff B.B."/>
            <person name="Steuernagel B."/>
            <person name="Mayer K.F."/>
            <person name="Olsen O.A."/>
        </authorList>
    </citation>
    <scope>NUCLEOTIDE SEQUENCE [LARGE SCALE GENOMIC DNA]</scope>
    <source>
        <strain evidence="2">cv. AL8/78</strain>
    </source>
</reference>
<dbReference type="PANTHER" id="PTHR33116:SF87">
    <property type="entry name" value="OS01G0158850 PROTEIN"/>
    <property type="match status" value="1"/>
</dbReference>
<keyword evidence="2" id="KW-1185">Reference proteome</keyword>
<protein>
    <recommendedName>
        <fullName evidence="3">Reverse transcriptase zinc-binding domain-containing protein</fullName>
    </recommendedName>
</protein>
<reference evidence="1" key="3">
    <citation type="journal article" date="2017" name="Nature">
        <title>Genome sequence of the progenitor of the wheat D genome Aegilops tauschii.</title>
        <authorList>
            <person name="Luo M.C."/>
            <person name="Gu Y.Q."/>
            <person name="Puiu D."/>
            <person name="Wang H."/>
            <person name="Twardziok S.O."/>
            <person name="Deal K.R."/>
            <person name="Huo N."/>
            <person name="Zhu T."/>
            <person name="Wang L."/>
            <person name="Wang Y."/>
            <person name="McGuire P.E."/>
            <person name="Liu S."/>
            <person name="Long H."/>
            <person name="Ramasamy R.K."/>
            <person name="Rodriguez J.C."/>
            <person name="Van S.L."/>
            <person name="Yuan L."/>
            <person name="Wang Z."/>
            <person name="Xia Z."/>
            <person name="Xiao L."/>
            <person name="Anderson O.D."/>
            <person name="Ouyang S."/>
            <person name="Liang Y."/>
            <person name="Zimin A.V."/>
            <person name="Pertea G."/>
            <person name="Qi P."/>
            <person name="Bennetzen J.L."/>
            <person name="Dai X."/>
            <person name="Dawson M.W."/>
            <person name="Muller H.G."/>
            <person name="Kugler K."/>
            <person name="Rivarola-Duarte L."/>
            <person name="Spannagl M."/>
            <person name="Mayer K.F.X."/>
            <person name="Lu F.H."/>
            <person name="Bevan M.W."/>
            <person name="Leroy P."/>
            <person name="Li P."/>
            <person name="You F.M."/>
            <person name="Sun Q."/>
            <person name="Liu Z."/>
            <person name="Lyons E."/>
            <person name="Wicker T."/>
            <person name="Salzberg S.L."/>
            <person name="Devos K.M."/>
            <person name="Dvorak J."/>
        </authorList>
    </citation>
    <scope>NUCLEOTIDE SEQUENCE [LARGE SCALE GENOMIC DNA]</scope>
    <source>
        <strain evidence="1">cv. AL8/78</strain>
    </source>
</reference>
<dbReference type="Gramene" id="AET6Gv20735700.1">
    <property type="protein sequence ID" value="AET6Gv20735700.1"/>
    <property type="gene ID" value="AET6Gv20735700"/>
</dbReference>
<dbReference type="Proteomes" id="UP000015105">
    <property type="component" value="Chromosome 6D"/>
</dbReference>
<evidence type="ECO:0008006" key="3">
    <source>
        <dbReference type="Google" id="ProtNLM"/>
    </source>
</evidence>
<evidence type="ECO:0000313" key="2">
    <source>
        <dbReference type="Proteomes" id="UP000015105"/>
    </source>
</evidence>
<accession>A0A453PHN5</accession>
<reference evidence="2" key="2">
    <citation type="journal article" date="2017" name="Nat. Plants">
        <title>The Aegilops tauschii genome reveals multiple impacts of transposons.</title>
        <authorList>
            <person name="Zhao G."/>
            <person name="Zou C."/>
            <person name="Li K."/>
            <person name="Wang K."/>
            <person name="Li T."/>
            <person name="Gao L."/>
            <person name="Zhang X."/>
            <person name="Wang H."/>
            <person name="Yang Z."/>
            <person name="Liu X."/>
            <person name="Jiang W."/>
            <person name="Mao L."/>
            <person name="Kong X."/>
            <person name="Jiao Y."/>
            <person name="Jia J."/>
        </authorList>
    </citation>
    <scope>NUCLEOTIDE SEQUENCE [LARGE SCALE GENOMIC DNA]</scope>
    <source>
        <strain evidence="2">cv. AL8/78</strain>
    </source>
</reference>